<evidence type="ECO:0000256" key="1">
    <source>
        <dbReference type="SAM" id="Phobius"/>
    </source>
</evidence>
<feature type="transmembrane region" description="Helical" evidence="1">
    <location>
        <begin position="101"/>
        <end position="127"/>
    </location>
</feature>
<dbReference type="AlphaFoldDB" id="A0A7D4PZ52"/>
<name>A0A7D4PZ52_9MICO</name>
<keyword evidence="1" id="KW-0472">Membrane</keyword>
<evidence type="ECO:0000313" key="3">
    <source>
        <dbReference type="Proteomes" id="UP000501003"/>
    </source>
</evidence>
<evidence type="ECO:0000313" key="2">
    <source>
        <dbReference type="EMBL" id="QKJ25465.1"/>
    </source>
</evidence>
<protein>
    <submittedName>
        <fullName evidence="2">DUF805 domain-containing protein</fullName>
    </submittedName>
</protein>
<dbReference type="RefSeq" id="WP_173493762.1">
    <property type="nucleotide sequence ID" value="NZ_CP054056.1"/>
</dbReference>
<feature type="transmembrane region" description="Helical" evidence="1">
    <location>
        <begin position="26"/>
        <end position="51"/>
    </location>
</feature>
<keyword evidence="1" id="KW-0812">Transmembrane</keyword>
<gene>
    <name evidence="2" type="ORF">HRU87_04625</name>
</gene>
<dbReference type="Pfam" id="PF05656">
    <property type="entry name" value="DUF805"/>
    <property type="match status" value="1"/>
</dbReference>
<dbReference type="InterPro" id="IPR008523">
    <property type="entry name" value="DUF805"/>
</dbReference>
<keyword evidence="1" id="KW-1133">Transmembrane helix</keyword>
<dbReference type="PANTHER" id="PTHR34980:SF2">
    <property type="entry name" value="INNER MEMBRANE PROTEIN YHAH-RELATED"/>
    <property type="match status" value="1"/>
</dbReference>
<sequence>MTFFDAISSGFRNYVNFRGRATRAEFWYWVLFVILLGLVLGTLESVIWPPVTPASEDWQEVLNSVVTQPTPLTNIANLVLFVPGLAITARRFHDAGFSAKWLYLLLVPIAYSIFAIIGSLVIAWSFYTDDVPTGAELPPESWMTIIFLIAPIFALGFAVFVIHVIFTLKPTRSFYDGNKYVEPTPLAPGDEGTTA</sequence>
<proteinExistence type="predicted"/>
<dbReference type="KEGG" id="aqg:HRU87_04625"/>
<reference evidence="2 3" key="1">
    <citation type="submission" date="2020-05" db="EMBL/GenBank/DDBJ databases">
        <title>Aquirufa sp. strain 15G-AUS-rot a new Aquirufa species.</title>
        <authorList>
            <person name="Pitt A."/>
            <person name="Hahn M.W."/>
        </authorList>
    </citation>
    <scope>NUCLEOTIDE SEQUENCE [LARGE SCALE GENOMIC DNA]</scope>
    <source>
        <strain evidence="2 3">15G-AUS-rot</strain>
    </source>
</reference>
<feature type="transmembrane region" description="Helical" evidence="1">
    <location>
        <begin position="71"/>
        <end position="89"/>
    </location>
</feature>
<dbReference type="Proteomes" id="UP000501003">
    <property type="component" value="Chromosome"/>
</dbReference>
<dbReference type="EMBL" id="CP054056">
    <property type="protein sequence ID" value="QKJ25465.1"/>
    <property type="molecule type" value="Genomic_DNA"/>
</dbReference>
<keyword evidence="3" id="KW-1185">Reference proteome</keyword>
<dbReference type="GO" id="GO:0005886">
    <property type="term" value="C:plasma membrane"/>
    <property type="evidence" value="ECO:0007669"/>
    <property type="project" value="TreeGrafter"/>
</dbReference>
<dbReference type="PANTHER" id="PTHR34980">
    <property type="entry name" value="INNER MEMBRANE PROTEIN-RELATED-RELATED"/>
    <property type="match status" value="1"/>
</dbReference>
<accession>A0A7D4PZ52</accession>
<feature type="transmembrane region" description="Helical" evidence="1">
    <location>
        <begin position="142"/>
        <end position="166"/>
    </location>
</feature>
<organism evidence="2 3">
    <name type="scientific">Aquiluna borgnonia</name>
    <dbReference type="NCBI Taxonomy" id="2499157"/>
    <lineage>
        <taxon>Bacteria</taxon>
        <taxon>Bacillati</taxon>
        <taxon>Actinomycetota</taxon>
        <taxon>Actinomycetes</taxon>
        <taxon>Micrococcales</taxon>
        <taxon>Microbacteriaceae</taxon>
        <taxon>Luna cluster</taxon>
        <taxon>Luna-1 subcluster</taxon>
        <taxon>Aquiluna</taxon>
    </lineage>
</organism>